<accession>A0ACC0UGU4</accession>
<evidence type="ECO:0000313" key="2">
    <source>
        <dbReference type="Proteomes" id="UP001207468"/>
    </source>
</evidence>
<proteinExistence type="predicted"/>
<name>A0ACC0UGU4_9AGAM</name>
<dbReference type="EMBL" id="JAGFNK010000032">
    <property type="protein sequence ID" value="KAI9510866.1"/>
    <property type="molecule type" value="Genomic_DNA"/>
</dbReference>
<reference evidence="1" key="1">
    <citation type="submission" date="2021-03" db="EMBL/GenBank/DDBJ databases">
        <title>Evolutionary priming and transition to the ectomycorrhizal habit in an iconic lineage of mushroom-forming fungi: is preadaptation a requirement?</title>
        <authorList>
            <consortium name="DOE Joint Genome Institute"/>
            <person name="Looney B.P."/>
            <person name="Miyauchi S."/>
            <person name="Morin E."/>
            <person name="Drula E."/>
            <person name="Courty P.E."/>
            <person name="Chicoki N."/>
            <person name="Fauchery L."/>
            <person name="Kohler A."/>
            <person name="Kuo A."/>
            <person name="LaButti K."/>
            <person name="Pangilinan J."/>
            <person name="Lipzen A."/>
            <person name="Riley R."/>
            <person name="Andreopoulos W."/>
            <person name="He G."/>
            <person name="Johnson J."/>
            <person name="Barry K.W."/>
            <person name="Grigoriev I.V."/>
            <person name="Nagy L."/>
            <person name="Hibbett D."/>
            <person name="Henrissat B."/>
            <person name="Matheny P.B."/>
            <person name="Labbe J."/>
            <person name="Martin A.F."/>
        </authorList>
    </citation>
    <scope>NUCLEOTIDE SEQUENCE</scope>
    <source>
        <strain evidence="1">BPL698</strain>
    </source>
</reference>
<evidence type="ECO:0000313" key="1">
    <source>
        <dbReference type="EMBL" id="KAI9510866.1"/>
    </source>
</evidence>
<gene>
    <name evidence="1" type="ORF">F5148DRAFT_1374191</name>
</gene>
<sequence>MAFAGSDLLKILSVPRALSLFGRTSAGVTPTSYVPLYLRSPVSSLIFHAALALRQLINILLTFLAYMYAFIPPVLASTLLTCVSLLSILVPALSMPYTLSSNIEAEGAPHHSYSLALP</sequence>
<protein>
    <submittedName>
        <fullName evidence="1">Uncharacterized protein</fullName>
    </submittedName>
</protein>
<keyword evidence="2" id="KW-1185">Reference proteome</keyword>
<comment type="caution">
    <text evidence="1">The sequence shown here is derived from an EMBL/GenBank/DDBJ whole genome shotgun (WGS) entry which is preliminary data.</text>
</comment>
<organism evidence="1 2">
    <name type="scientific">Russula earlei</name>
    <dbReference type="NCBI Taxonomy" id="71964"/>
    <lineage>
        <taxon>Eukaryota</taxon>
        <taxon>Fungi</taxon>
        <taxon>Dikarya</taxon>
        <taxon>Basidiomycota</taxon>
        <taxon>Agaricomycotina</taxon>
        <taxon>Agaricomycetes</taxon>
        <taxon>Russulales</taxon>
        <taxon>Russulaceae</taxon>
        <taxon>Russula</taxon>
    </lineage>
</organism>
<dbReference type="Proteomes" id="UP001207468">
    <property type="component" value="Unassembled WGS sequence"/>
</dbReference>